<gene>
    <name evidence="9" type="ORF">FHW36_108136</name>
</gene>
<dbReference type="InterPro" id="IPR013783">
    <property type="entry name" value="Ig-like_fold"/>
</dbReference>
<feature type="domain" description="Alpha-L-rhamnosidase concanavalin-like" evidence="5">
    <location>
        <begin position="364"/>
        <end position="452"/>
    </location>
</feature>
<feature type="domain" description="Alpha-L-rhamnosidase six-hairpin glycosidase" evidence="7">
    <location>
        <begin position="477"/>
        <end position="808"/>
    </location>
</feature>
<dbReference type="Pfam" id="PF17389">
    <property type="entry name" value="Bac_rhamnosid6H"/>
    <property type="match status" value="1"/>
</dbReference>
<feature type="domain" description="Bacterial alpha-L-rhamnosidase N-terminal" evidence="6">
    <location>
        <begin position="187"/>
        <end position="353"/>
    </location>
</feature>
<dbReference type="SUPFAM" id="SSF48208">
    <property type="entry name" value="Six-hairpin glycosidases"/>
    <property type="match status" value="1"/>
</dbReference>
<comment type="catalytic activity">
    <reaction evidence="1">
        <text>Hydrolysis of terminal non-reducing alpha-L-rhamnose residues in alpha-L-rhamnosides.</text>
        <dbReference type="EC" id="3.2.1.40"/>
    </reaction>
</comment>
<proteinExistence type="predicted"/>
<name>A0A561PCI6_9BACT</name>
<dbReference type="Pfam" id="PF17390">
    <property type="entry name" value="Bac_rhamnosid_C"/>
    <property type="match status" value="1"/>
</dbReference>
<evidence type="ECO:0000256" key="3">
    <source>
        <dbReference type="ARBA" id="ARBA00022801"/>
    </source>
</evidence>
<evidence type="ECO:0000256" key="2">
    <source>
        <dbReference type="ARBA" id="ARBA00012652"/>
    </source>
</evidence>
<dbReference type="EMBL" id="VIWO01000008">
    <property type="protein sequence ID" value="TWF35780.1"/>
    <property type="molecule type" value="Genomic_DNA"/>
</dbReference>
<dbReference type="InterPro" id="IPR013737">
    <property type="entry name" value="Bac_rhamnosid_N"/>
</dbReference>
<dbReference type="Pfam" id="PF05592">
    <property type="entry name" value="Bac_rhamnosid"/>
    <property type="match status" value="1"/>
</dbReference>
<evidence type="ECO:0000259" key="8">
    <source>
        <dbReference type="Pfam" id="PF17390"/>
    </source>
</evidence>
<dbReference type="PIRSF" id="PIRSF010631">
    <property type="entry name" value="A-rhamnsds"/>
    <property type="match status" value="1"/>
</dbReference>
<dbReference type="Gene3D" id="2.60.120.260">
    <property type="entry name" value="Galactose-binding domain-like"/>
    <property type="match status" value="2"/>
</dbReference>
<dbReference type="PANTHER" id="PTHR33307:SF11">
    <property type="entry name" value="ALPHA-L-RHAMNOSIDASE"/>
    <property type="match status" value="1"/>
</dbReference>
<evidence type="ECO:0000256" key="1">
    <source>
        <dbReference type="ARBA" id="ARBA00001445"/>
    </source>
</evidence>
<evidence type="ECO:0000313" key="10">
    <source>
        <dbReference type="Proteomes" id="UP000320811"/>
    </source>
</evidence>
<dbReference type="InterPro" id="IPR016007">
    <property type="entry name" value="Alpha_rhamnosid"/>
</dbReference>
<dbReference type="InterPro" id="IPR008928">
    <property type="entry name" value="6-hairpin_glycosidase_sf"/>
</dbReference>
<evidence type="ECO:0000259" key="7">
    <source>
        <dbReference type="Pfam" id="PF17389"/>
    </source>
</evidence>
<evidence type="ECO:0000259" key="5">
    <source>
        <dbReference type="Pfam" id="PF05592"/>
    </source>
</evidence>
<comment type="caution">
    <text evidence="9">The sequence shown here is derived from an EMBL/GenBank/DDBJ whole genome shotgun (WGS) entry which is preliminary data.</text>
</comment>
<dbReference type="InterPro" id="IPR008902">
    <property type="entry name" value="Rhamnosid_concanavalin"/>
</dbReference>
<dbReference type="InterPro" id="IPR035396">
    <property type="entry name" value="Bac_rhamnosid6H"/>
</dbReference>
<protein>
    <recommendedName>
        <fullName evidence="2">alpha-L-rhamnosidase</fullName>
        <ecNumber evidence="2">3.2.1.40</ecNumber>
    </recommendedName>
</protein>
<dbReference type="Pfam" id="PF08531">
    <property type="entry name" value="Bac_rhamnosid_N"/>
    <property type="match status" value="1"/>
</dbReference>
<evidence type="ECO:0000256" key="4">
    <source>
        <dbReference type="SAM" id="SignalP"/>
    </source>
</evidence>
<keyword evidence="3" id="KW-0378">Hydrolase</keyword>
<dbReference type="Gene3D" id="2.60.40.10">
    <property type="entry name" value="Immunoglobulins"/>
    <property type="match status" value="1"/>
</dbReference>
<dbReference type="RefSeq" id="WP_246121222.1">
    <property type="nucleotide sequence ID" value="NZ_VIWO01000008.1"/>
</dbReference>
<sequence length="933" mass="103956">MMLKFGFTLCLFFITTLVMAQEVTVQHLQCQYRDNPIGVDALHPALSWQLAGNGSNISQTAYRVLVADKPELLCRNKGNIWDSKKVSSHESLQIRYEGKALRAATTYYWKVMVWDEHAKACNWSEPAQWYTGLLQAGDWKNAQWIGYEQLPEKERIVPAITNDGDPKYRHRKDILPLLRKEFTLRKPLEKATVFICGLGQFDLHINGKKVGDHFLDPGWTKYDQHALYVTFDVTSQLQSGANALGVMLGNGFFYVPGERYRKLTGAFGYPQLRCRMLLQYRDGSTDDIVSDASWKTAPGPVTFSSIYGGEDYNATLEQTGWDQPGFSDALWRRAVVVDGPPVLNAQGAFPLKIFDRFEPVKVTRLASGTWLYDLGQNASGIPAISVKGKKGAVIKIIPAELISEVGLVDQRAVGGPVYFNYTLKGEGTESWQPQFMYYGFRYLQIEGAVPEGKANAADLPVLTAVHGLHTRNAAPTIGQFTCSNDLFNKTFKLIDWAIRSNTASVFTDCPHREKLGWLEEAHLVGSSIRYNYDIAALCRKVVRDMIHAQTPEGLVPDIAPEYVHFDEGFRDSPEWGSNAVILPYYIYQWYGDQSVLTESYEMMTRYVAYLEKKSDHHLLSHGLGDWYDIGPKFPGEAQLTPKGVTATAMYYYDLSILARVAGILSKQDDRQHYLALGEAVKQAYNKAFFNDSTHQYASGSQTANAMSVYMQLVPPEHKAAVVENIVADVRQHNNGITAGDIGYRYLLRVLDDEGRSDVIYDMNSRSDVPGYGLQLAKGATALTESWQGYRDASNNHFMLGHLMEWFYSGLAGIRPAPGSVAFHDIVIRPEPVGDVTMAKASYSSPYGTIGSSWTKESDRFSLEVEIPANTRATIYLPASSTSDIIVNGNVVNVASGYKDGRYVMETGSGKYTFQVVDTPPANSSAGTYAGIIH</sequence>
<feature type="chain" id="PRO_5021988601" description="alpha-L-rhamnosidase" evidence="4">
    <location>
        <begin position="21"/>
        <end position="933"/>
    </location>
</feature>
<dbReference type="InterPro" id="IPR035398">
    <property type="entry name" value="Bac_rhamnosid_C"/>
</dbReference>
<reference evidence="9 10" key="1">
    <citation type="submission" date="2019-06" db="EMBL/GenBank/DDBJ databases">
        <title>Sorghum-associated microbial communities from plants grown in Nebraska, USA.</title>
        <authorList>
            <person name="Schachtman D."/>
        </authorList>
    </citation>
    <scope>NUCLEOTIDE SEQUENCE [LARGE SCALE GENOMIC DNA]</scope>
    <source>
        <strain evidence="9 10">1209</strain>
    </source>
</reference>
<accession>A0A561PCI6</accession>
<dbReference type="InterPro" id="IPR012341">
    <property type="entry name" value="6hp_glycosidase-like_sf"/>
</dbReference>
<dbReference type="Proteomes" id="UP000320811">
    <property type="component" value="Unassembled WGS sequence"/>
</dbReference>
<evidence type="ECO:0000259" key="6">
    <source>
        <dbReference type="Pfam" id="PF08531"/>
    </source>
</evidence>
<feature type="signal peptide" evidence="4">
    <location>
        <begin position="1"/>
        <end position="20"/>
    </location>
</feature>
<keyword evidence="4" id="KW-0732">Signal</keyword>
<keyword evidence="10" id="KW-1185">Reference proteome</keyword>
<feature type="domain" description="Alpha-L-rhamnosidase C-terminal" evidence="8">
    <location>
        <begin position="812"/>
        <end position="884"/>
    </location>
</feature>
<dbReference type="EC" id="3.2.1.40" evidence="2"/>
<dbReference type="AlphaFoldDB" id="A0A561PCI6"/>
<dbReference type="Gene3D" id="1.50.10.10">
    <property type="match status" value="1"/>
</dbReference>
<dbReference type="PANTHER" id="PTHR33307">
    <property type="entry name" value="ALPHA-RHAMNOSIDASE (EUROFUNG)"/>
    <property type="match status" value="1"/>
</dbReference>
<organism evidence="9 10">
    <name type="scientific">Chitinophaga polysaccharea</name>
    <dbReference type="NCBI Taxonomy" id="1293035"/>
    <lineage>
        <taxon>Bacteria</taxon>
        <taxon>Pseudomonadati</taxon>
        <taxon>Bacteroidota</taxon>
        <taxon>Chitinophagia</taxon>
        <taxon>Chitinophagales</taxon>
        <taxon>Chitinophagaceae</taxon>
        <taxon>Chitinophaga</taxon>
    </lineage>
</organism>
<dbReference type="Gene3D" id="2.60.420.10">
    <property type="entry name" value="Maltose phosphorylase, domain 3"/>
    <property type="match status" value="1"/>
</dbReference>
<dbReference type="Pfam" id="PF25788">
    <property type="entry name" value="Ig_Rha78A_N"/>
    <property type="match status" value="1"/>
</dbReference>
<dbReference type="GO" id="GO:0030596">
    <property type="term" value="F:alpha-L-rhamnosidase activity"/>
    <property type="evidence" value="ECO:0007669"/>
    <property type="project" value="UniProtKB-EC"/>
</dbReference>
<evidence type="ECO:0000313" key="9">
    <source>
        <dbReference type="EMBL" id="TWF35780.1"/>
    </source>
</evidence>
<dbReference type="GO" id="GO:0005975">
    <property type="term" value="P:carbohydrate metabolic process"/>
    <property type="evidence" value="ECO:0007669"/>
    <property type="project" value="InterPro"/>
</dbReference>